<reference evidence="6 7" key="1">
    <citation type="submission" date="2019-02" db="EMBL/GenBank/DDBJ databases">
        <title>Draft Genome Sequences of Six Type Strains of the Genus Massilia.</title>
        <authorList>
            <person name="Miess H."/>
            <person name="Frediansyhah A."/>
            <person name="Gross H."/>
        </authorList>
    </citation>
    <scope>NUCLEOTIDE SEQUENCE [LARGE SCALE GENOMIC DNA]</scope>
    <source>
        <strain evidence="6 7">DSM 17473</strain>
    </source>
</reference>
<evidence type="ECO:0000313" key="6">
    <source>
        <dbReference type="EMBL" id="QBE65853.1"/>
    </source>
</evidence>
<keyword evidence="1" id="KW-0456">Lyase</keyword>
<evidence type="ECO:0000256" key="3">
    <source>
        <dbReference type="ARBA" id="ARBA00046336"/>
    </source>
</evidence>
<dbReference type="KEGG" id="plue:EWM63_25105"/>
<evidence type="ECO:0000256" key="1">
    <source>
        <dbReference type="ARBA" id="ARBA00023239"/>
    </source>
</evidence>
<protein>
    <recommendedName>
        <fullName evidence="4">C-deglycosylation enzyme beta subunit</fullName>
    </recommendedName>
</protein>
<proteinExistence type="inferred from homology"/>
<dbReference type="GO" id="GO:0016829">
    <property type="term" value="F:lyase activity"/>
    <property type="evidence" value="ECO:0007669"/>
    <property type="project" value="UniProtKB-KW"/>
</dbReference>
<dbReference type="InterPro" id="IPR045959">
    <property type="entry name" value="CGDB"/>
</dbReference>
<dbReference type="EMBL" id="CP035913">
    <property type="protein sequence ID" value="QBE65853.1"/>
    <property type="molecule type" value="Genomic_DNA"/>
</dbReference>
<dbReference type="Proteomes" id="UP000290637">
    <property type="component" value="Chromosome"/>
</dbReference>
<dbReference type="RefSeq" id="WP_130188962.1">
    <property type="nucleotide sequence ID" value="NZ_CP035913.1"/>
</dbReference>
<evidence type="ECO:0000313" key="7">
    <source>
        <dbReference type="Proteomes" id="UP000290637"/>
    </source>
</evidence>
<keyword evidence="7" id="KW-1185">Reference proteome</keyword>
<dbReference type="OrthoDB" id="1494151at2"/>
<accession>A0A4V0Z464</accession>
<dbReference type="Pfam" id="PF19906">
    <property type="entry name" value="CGDB"/>
    <property type="match status" value="1"/>
</dbReference>
<sequence>MYDQHIIYPGSVRNTDDGAGWQFGARLPYYRGQILSAVEDIAITVDGEKIAREQVRFTVRGRTFTLDELETEYVERWEFGEVAQVSVLRPGGLPAGEHQVTAAVQLRISYLPWSPVTSCTTGATIAPAHA</sequence>
<evidence type="ECO:0000256" key="4">
    <source>
        <dbReference type="ARBA" id="ARBA00047208"/>
    </source>
</evidence>
<evidence type="ECO:0000256" key="2">
    <source>
        <dbReference type="ARBA" id="ARBA00023277"/>
    </source>
</evidence>
<keyword evidence="2" id="KW-0119">Carbohydrate metabolism</keyword>
<name>A0A4V0Z464_9BURK</name>
<gene>
    <name evidence="6" type="ORF">EWM63_25105</name>
</gene>
<comment type="similarity">
    <text evidence="3">Belongs to the C-glycoside deglycosidase beta subunit family.</text>
</comment>
<dbReference type="AlphaFoldDB" id="A0A4V0Z464"/>
<evidence type="ECO:0000259" key="5">
    <source>
        <dbReference type="Pfam" id="PF19906"/>
    </source>
</evidence>
<organism evidence="6 7">
    <name type="scientific">Pseudoduganella lutea</name>
    <dbReference type="NCBI Taxonomy" id="321985"/>
    <lineage>
        <taxon>Bacteria</taxon>
        <taxon>Pseudomonadati</taxon>
        <taxon>Pseudomonadota</taxon>
        <taxon>Betaproteobacteria</taxon>
        <taxon>Burkholderiales</taxon>
        <taxon>Oxalobacteraceae</taxon>
        <taxon>Telluria group</taxon>
        <taxon>Pseudoduganella</taxon>
    </lineage>
</organism>
<feature type="domain" description="C-glycoside deglycosidase beta subunit" evidence="5">
    <location>
        <begin position="3"/>
        <end position="110"/>
    </location>
</feature>